<comment type="caution">
    <text evidence="3">The sequence shown here is derived from an EMBL/GenBank/DDBJ whole genome shotgun (WGS) entry which is preliminary data.</text>
</comment>
<dbReference type="Proteomes" id="UP001142393">
    <property type="component" value="Unassembled WGS sequence"/>
</dbReference>
<accession>A0A9W8P5C8</accession>
<dbReference type="PROSITE" id="PS50048">
    <property type="entry name" value="ZN2_CY6_FUNGAL_2"/>
    <property type="match status" value="1"/>
</dbReference>
<dbReference type="CDD" id="cd00067">
    <property type="entry name" value="GAL4"/>
    <property type="match status" value="1"/>
</dbReference>
<dbReference type="Gene3D" id="4.10.240.10">
    <property type="entry name" value="Zn(2)-C6 fungal-type DNA-binding domain"/>
    <property type="match status" value="1"/>
</dbReference>
<dbReference type="GO" id="GO:0008270">
    <property type="term" value="F:zinc ion binding"/>
    <property type="evidence" value="ECO:0007669"/>
    <property type="project" value="InterPro"/>
</dbReference>
<name>A0A9W8P5C8_9AGAR</name>
<keyword evidence="4" id="KW-1185">Reference proteome</keyword>
<dbReference type="InterPro" id="IPR001138">
    <property type="entry name" value="Zn2Cys6_DnaBD"/>
</dbReference>
<feature type="compositionally biased region" description="Polar residues" evidence="1">
    <location>
        <begin position="35"/>
        <end position="49"/>
    </location>
</feature>
<reference evidence="3 4" key="1">
    <citation type="journal article" date="2023" name="Proc. Natl. Acad. Sci. U.S.A.">
        <title>A global phylogenomic analysis of the shiitake genus Lentinula.</title>
        <authorList>
            <person name="Sierra-Patev S."/>
            <person name="Min B."/>
            <person name="Naranjo-Ortiz M."/>
            <person name="Looney B."/>
            <person name="Konkel Z."/>
            <person name="Slot J.C."/>
            <person name="Sakamoto Y."/>
            <person name="Steenwyk J.L."/>
            <person name="Rokas A."/>
            <person name="Carro J."/>
            <person name="Camarero S."/>
            <person name="Ferreira P."/>
            <person name="Molpeceres G."/>
            <person name="Ruiz-Duenas F.J."/>
            <person name="Serrano A."/>
            <person name="Henrissat B."/>
            <person name="Drula E."/>
            <person name="Hughes K.W."/>
            <person name="Mata J.L."/>
            <person name="Ishikawa N.K."/>
            <person name="Vargas-Isla R."/>
            <person name="Ushijima S."/>
            <person name="Smith C.A."/>
            <person name="Donoghue J."/>
            <person name="Ahrendt S."/>
            <person name="Andreopoulos W."/>
            <person name="He G."/>
            <person name="LaButti K."/>
            <person name="Lipzen A."/>
            <person name="Ng V."/>
            <person name="Riley R."/>
            <person name="Sandor L."/>
            <person name="Barry K."/>
            <person name="Martinez A.T."/>
            <person name="Xiao Y."/>
            <person name="Gibbons J.G."/>
            <person name="Terashima K."/>
            <person name="Grigoriev I.V."/>
            <person name="Hibbett D."/>
        </authorList>
    </citation>
    <scope>NUCLEOTIDE SEQUENCE [LARGE SCALE GENOMIC DNA]</scope>
    <source>
        <strain evidence="3 4">TFB7810</strain>
    </source>
</reference>
<sequence length="233" mass="25583">MDNDGCSSWRSAKPEKQSIPICPPFYAWHVSDASDFSSRSEPSAEQNPPQEKAVRNKAHRACDRCRELRFKCMKVNGEECSLCTKCVSSGQECTYLRPVGRPGPTPGAFKQDYKGSANNSILLIGSTSGSPGAVDTRIVQSLVKLTEPYSGSENGSRNSSISLCSQEEASGSLGRILNPSWSCISGSKSPMDDVQLENVKGDVRKSHRPLLWVQTREFQESTTVRNKKQLFAD</sequence>
<feature type="region of interest" description="Disordered" evidence="1">
    <location>
        <begin position="35"/>
        <end position="56"/>
    </location>
</feature>
<dbReference type="AlphaFoldDB" id="A0A9W8P5C8"/>
<proteinExistence type="predicted"/>
<gene>
    <name evidence="3" type="ORF">DFH05DRAFT_1478736</name>
</gene>
<evidence type="ECO:0000313" key="4">
    <source>
        <dbReference type="Proteomes" id="UP001142393"/>
    </source>
</evidence>
<protein>
    <recommendedName>
        <fullName evidence="2">Zn(2)-C6 fungal-type domain-containing protein</fullName>
    </recommendedName>
</protein>
<evidence type="ECO:0000256" key="1">
    <source>
        <dbReference type="SAM" id="MobiDB-lite"/>
    </source>
</evidence>
<dbReference type="InterPro" id="IPR036864">
    <property type="entry name" value="Zn2-C6_fun-type_DNA-bd_sf"/>
</dbReference>
<evidence type="ECO:0000313" key="3">
    <source>
        <dbReference type="EMBL" id="KAJ3747157.1"/>
    </source>
</evidence>
<organism evidence="3 4">
    <name type="scientific">Lentinula detonsa</name>
    <dbReference type="NCBI Taxonomy" id="2804962"/>
    <lineage>
        <taxon>Eukaryota</taxon>
        <taxon>Fungi</taxon>
        <taxon>Dikarya</taxon>
        <taxon>Basidiomycota</taxon>
        <taxon>Agaricomycotina</taxon>
        <taxon>Agaricomycetes</taxon>
        <taxon>Agaricomycetidae</taxon>
        <taxon>Agaricales</taxon>
        <taxon>Marasmiineae</taxon>
        <taxon>Omphalotaceae</taxon>
        <taxon>Lentinula</taxon>
    </lineage>
</organism>
<dbReference type="SUPFAM" id="SSF57701">
    <property type="entry name" value="Zn2/Cys6 DNA-binding domain"/>
    <property type="match status" value="1"/>
</dbReference>
<dbReference type="Pfam" id="PF00172">
    <property type="entry name" value="Zn_clus"/>
    <property type="match status" value="1"/>
</dbReference>
<feature type="domain" description="Zn(2)-C6 fungal-type" evidence="2">
    <location>
        <begin position="61"/>
        <end position="95"/>
    </location>
</feature>
<dbReference type="GO" id="GO:0000981">
    <property type="term" value="F:DNA-binding transcription factor activity, RNA polymerase II-specific"/>
    <property type="evidence" value="ECO:0007669"/>
    <property type="project" value="InterPro"/>
</dbReference>
<dbReference type="EMBL" id="JANVFU010000003">
    <property type="protein sequence ID" value="KAJ3747157.1"/>
    <property type="molecule type" value="Genomic_DNA"/>
</dbReference>
<evidence type="ECO:0000259" key="2">
    <source>
        <dbReference type="PROSITE" id="PS50048"/>
    </source>
</evidence>
<dbReference type="PROSITE" id="PS00463">
    <property type="entry name" value="ZN2_CY6_FUNGAL_1"/>
    <property type="match status" value="1"/>
</dbReference>
<dbReference type="SMART" id="SM00066">
    <property type="entry name" value="GAL4"/>
    <property type="match status" value="1"/>
</dbReference>